<keyword evidence="6" id="KW-0503">Monooxygenase</keyword>
<gene>
    <name evidence="8" type="ORF">VP1G_08392</name>
</gene>
<keyword evidence="2 5" id="KW-0479">Metal-binding</keyword>
<keyword evidence="5 6" id="KW-0349">Heme</keyword>
<name>A0A194VB67_CYTMA</name>
<evidence type="ECO:0000256" key="7">
    <source>
        <dbReference type="SAM" id="Phobius"/>
    </source>
</evidence>
<dbReference type="GO" id="GO:0004497">
    <property type="term" value="F:monooxygenase activity"/>
    <property type="evidence" value="ECO:0007669"/>
    <property type="project" value="UniProtKB-KW"/>
</dbReference>
<dbReference type="PANTHER" id="PTHR46300:SF11">
    <property type="entry name" value="OXIDOREDUCTASE, PUTATIVE-RELATED"/>
    <property type="match status" value="1"/>
</dbReference>
<evidence type="ECO:0000256" key="4">
    <source>
        <dbReference type="ARBA" id="ARBA00023004"/>
    </source>
</evidence>
<dbReference type="InterPro" id="IPR001128">
    <property type="entry name" value="Cyt_P450"/>
</dbReference>
<dbReference type="GO" id="GO:0005506">
    <property type="term" value="F:iron ion binding"/>
    <property type="evidence" value="ECO:0007669"/>
    <property type="project" value="InterPro"/>
</dbReference>
<keyword evidence="4 5" id="KW-0408">Iron</keyword>
<comment type="cofactor">
    <cofactor evidence="5">
        <name>heme</name>
        <dbReference type="ChEBI" id="CHEBI:30413"/>
    </cofactor>
</comment>
<dbReference type="PROSITE" id="PS00086">
    <property type="entry name" value="CYTOCHROME_P450"/>
    <property type="match status" value="1"/>
</dbReference>
<keyword evidence="7" id="KW-1133">Transmembrane helix</keyword>
<keyword evidence="9" id="KW-1185">Reference proteome</keyword>
<dbReference type="InterPro" id="IPR017972">
    <property type="entry name" value="Cyt_P450_CS"/>
</dbReference>
<dbReference type="STRING" id="694573.A0A194VB67"/>
<evidence type="ECO:0000256" key="1">
    <source>
        <dbReference type="ARBA" id="ARBA00010617"/>
    </source>
</evidence>
<evidence type="ECO:0000256" key="5">
    <source>
        <dbReference type="PIRSR" id="PIRSR602401-1"/>
    </source>
</evidence>
<dbReference type="AlphaFoldDB" id="A0A194VB67"/>
<dbReference type="InterPro" id="IPR002401">
    <property type="entry name" value="Cyt_P450_E_grp-I"/>
</dbReference>
<organism evidence="8 9">
    <name type="scientific">Cytospora mali</name>
    <name type="common">Apple Valsa canker fungus</name>
    <name type="synonym">Valsa mali</name>
    <dbReference type="NCBI Taxonomy" id="578113"/>
    <lineage>
        <taxon>Eukaryota</taxon>
        <taxon>Fungi</taxon>
        <taxon>Dikarya</taxon>
        <taxon>Ascomycota</taxon>
        <taxon>Pezizomycotina</taxon>
        <taxon>Sordariomycetes</taxon>
        <taxon>Sordariomycetidae</taxon>
        <taxon>Diaporthales</taxon>
        <taxon>Cytosporaceae</taxon>
        <taxon>Cytospora</taxon>
    </lineage>
</organism>
<reference evidence="9" key="1">
    <citation type="submission" date="2014-12" db="EMBL/GenBank/DDBJ databases">
        <title>Genome Sequence of Valsa Canker Pathogens Uncovers a Specific Adaption of Colonization on Woody Bark.</title>
        <authorList>
            <person name="Yin Z."/>
            <person name="Liu H."/>
            <person name="Gao X."/>
            <person name="Li Z."/>
            <person name="Song N."/>
            <person name="Ke X."/>
            <person name="Dai Q."/>
            <person name="Wu Y."/>
            <person name="Sun Y."/>
            <person name="Xu J.-R."/>
            <person name="Kang Z.K."/>
            <person name="Wang L."/>
            <person name="Huang L."/>
        </authorList>
    </citation>
    <scope>NUCLEOTIDE SEQUENCE [LARGE SCALE GENOMIC DNA]</scope>
    <source>
        <strain evidence="9">SXYL134</strain>
    </source>
</reference>
<keyword evidence="3 6" id="KW-0560">Oxidoreductase</keyword>
<sequence length="549" mass="62727">MAFIIPLQFQPSQVASLLIILSALLAITVWIRRDRRLDKMPGPQGWPLVGIGISLPRRSILSMHEWALEHGEVFKLRVGWYNWVVLNSPQAVREILDKQSLQTSSKQPAPLADDVVVGGMRQFTMPYGPKWRAYRTISHQVLSTTMTASFIPSQEFETKQLLYDIAFSNQNQRDFYWHIRRFTFSVLMTATYGRRVDSWQHEDVKQAMSSTHILGKVSKPGSFIVDEMPFLTKLPAFLQPGRARAESYAKPLLDAKLRLWKRLEKQYKSGRAPMCFGLQMLENDSSWKGAGLFDEDAAWNVSGLVEAGSETSYITLNNLILHLAATYYAQQKAYDELMRVVGPDRHPIFDDLHKLPYVRACVKEMLRLRPVPVWAIKHYADEDVRYKDYVIPKGTVILANTPFLGQDPRRYDDPFTFRPERFLNHPKYSSEYAGGDPYKRDHFAFGAGRRVCPGAKLAENTLNIALMNILWAFEIRPPLGDDGVESIGMNLDFDTAFEPTSFSAPKPFAVRFVPRSAQSLQMVKEQWERGMREGYNLGSTHVDVSGVEH</sequence>
<dbReference type="PANTHER" id="PTHR46300">
    <property type="entry name" value="P450, PUTATIVE (EUROFUNG)-RELATED-RELATED"/>
    <property type="match status" value="1"/>
</dbReference>
<dbReference type="PRINTS" id="PR00463">
    <property type="entry name" value="EP450I"/>
</dbReference>
<evidence type="ECO:0000256" key="6">
    <source>
        <dbReference type="RuleBase" id="RU000461"/>
    </source>
</evidence>
<dbReference type="OrthoDB" id="1103324at2759"/>
<evidence type="ECO:0000256" key="2">
    <source>
        <dbReference type="ARBA" id="ARBA00022723"/>
    </source>
</evidence>
<evidence type="ECO:0000256" key="3">
    <source>
        <dbReference type="ARBA" id="ARBA00023002"/>
    </source>
</evidence>
<dbReference type="Pfam" id="PF00067">
    <property type="entry name" value="p450"/>
    <property type="match status" value="1"/>
</dbReference>
<dbReference type="SUPFAM" id="SSF48264">
    <property type="entry name" value="Cytochrome P450"/>
    <property type="match status" value="1"/>
</dbReference>
<keyword evidence="7" id="KW-0472">Membrane</keyword>
<dbReference type="CDD" id="cd11065">
    <property type="entry name" value="CYP64-like"/>
    <property type="match status" value="1"/>
</dbReference>
<dbReference type="PRINTS" id="PR00385">
    <property type="entry name" value="P450"/>
</dbReference>
<proteinExistence type="inferred from homology"/>
<comment type="similarity">
    <text evidence="1 6">Belongs to the cytochrome P450 family.</text>
</comment>
<protein>
    <submittedName>
        <fullName evidence="8">Fumitremorgin C synthase</fullName>
    </submittedName>
</protein>
<dbReference type="InterPro" id="IPR036396">
    <property type="entry name" value="Cyt_P450_sf"/>
</dbReference>
<accession>A0A194VB67</accession>
<feature type="binding site" description="axial binding residue" evidence="5">
    <location>
        <position position="452"/>
    </location>
    <ligand>
        <name>heme</name>
        <dbReference type="ChEBI" id="CHEBI:30413"/>
    </ligand>
    <ligandPart>
        <name>Fe</name>
        <dbReference type="ChEBI" id="CHEBI:18248"/>
    </ligandPart>
</feature>
<dbReference type="EMBL" id="KN714770">
    <property type="protein sequence ID" value="KUI61220.1"/>
    <property type="molecule type" value="Genomic_DNA"/>
</dbReference>
<dbReference type="GO" id="GO:0020037">
    <property type="term" value="F:heme binding"/>
    <property type="evidence" value="ECO:0007669"/>
    <property type="project" value="InterPro"/>
</dbReference>
<keyword evidence="7" id="KW-0812">Transmembrane</keyword>
<dbReference type="Proteomes" id="UP000078576">
    <property type="component" value="Unassembled WGS sequence"/>
</dbReference>
<feature type="transmembrane region" description="Helical" evidence="7">
    <location>
        <begin position="12"/>
        <end position="31"/>
    </location>
</feature>
<dbReference type="GO" id="GO:0016705">
    <property type="term" value="F:oxidoreductase activity, acting on paired donors, with incorporation or reduction of molecular oxygen"/>
    <property type="evidence" value="ECO:0007669"/>
    <property type="project" value="InterPro"/>
</dbReference>
<dbReference type="Gene3D" id="1.10.630.10">
    <property type="entry name" value="Cytochrome P450"/>
    <property type="match status" value="1"/>
</dbReference>
<evidence type="ECO:0000313" key="9">
    <source>
        <dbReference type="Proteomes" id="UP000078576"/>
    </source>
</evidence>
<evidence type="ECO:0000313" key="8">
    <source>
        <dbReference type="EMBL" id="KUI61220.1"/>
    </source>
</evidence>
<dbReference type="InterPro" id="IPR050364">
    <property type="entry name" value="Cytochrome_P450_fung"/>
</dbReference>